<dbReference type="EMBL" id="CP030840">
    <property type="protein sequence ID" value="AXC09988.1"/>
    <property type="molecule type" value="Genomic_DNA"/>
</dbReference>
<accession>A0A2Z5FT26</accession>
<name>A0A2Z5FT26_9BACT</name>
<organism evidence="1 2">
    <name type="scientific">Acidisarcina polymorpha</name>
    <dbReference type="NCBI Taxonomy" id="2211140"/>
    <lineage>
        <taxon>Bacteria</taxon>
        <taxon>Pseudomonadati</taxon>
        <taxon>Acidobacteriota</taxon>
        <taxon>Terriglobia</taxon>
        <taxon>Terriglobales</taxon>
        <taxon>Acidobacteriaceae</taxon>
        <taxon>Acidisarcina</taxon>
    </lineage>
</organism>
<sequence length="47" mass="5232">MNYLQRPAFLGGFQKARRHFFHASTTSDLQVLALVQDGTAPHAYVAV</sequence>
<keyword evidence="2" id="KW-1185">Reference proteome</keyword>
<gene>
    <name evidence="1" type="ORF">ACPOL_0617</name>
</gene>
<dbReference type="Proteomes" id="UP000253606">
    <property type="component" value="Chromosome"/>
</dbReference>
<evidence type="ECO:0000313" key="1">
    <source>
        <dbReference type="EMBL" id="AXC09988.1"/>
    </source>
</evidence>
<dbReference type="AlphaFoldDB" id="A0A2Z5FT26"/>
<evidence type="ECO:0000313" key="2">
    <source>
        <dbReference type="Proteomes" id="UP000253606"/>
    </source>
</evidence>
<proteinExistence type="predicted"/>
<reference evidence="1 2" key="1">
    <citation type="journal article" date="2018" name="Front. Microbiol.">
        <title>Hydrolytic Capabilities as a Key to Environmental Success: Chitinolytic and Cellulolytic Acidobacteria From Acidic Sub-arctic Soils and Boreal Peatlands.</title>
        <authorList>
            <person name="Belova S.E."/>
            <person name="Ravin N.V."/>
            <person name="Pankratov T.A."/>
            <person name="Rakitin A.L."/>
            <person name="Ivanova A.A."/>
            <person name="Beletsky A.V."/>
            <person name="Mardanov A.V."/>
            <person name="Sinninghe Damste J.S."/>
            <person name="Dedysh S.N."/>
        </authorList>
    </citation>
    <scope>NUCLEOTIDE SEQUENCE [LARGE SCALE GENOMIC DNA]</scope>
    <source>
        <strain evidence="1 2">SBC82</strain>
    </source>
</reference>
<dbReference type="KEGG" id="abas:ACPOL_0617"/>
<protein>
    <submittedName>
        <fullName evidence="1">Uncharacterized protein</fullName>
    </submittedName>
</protein>